<protein>
    <submittedName>
        <fullName evidence="1">Uncharacterized protein</fullName>
    </submittedName>
</protein>
<dbReference type="EMBL" id="HF679024">
    <property type="protein sequence ID" value="CCT64473.1"/>
    <property type="molecule type" value="Genomic_DNA"/>
</dbReference>
<evidence type="ECO:0000313" key="2">
    <source>
        <dbReference type="Proteomes" id="UP000016800"/>
    </source>
</evidence>
<name>S0DVF2_GIBF5</name>
<reference evidence="1 2" key="1">
    <citation type="journal article" date="2013" name="PLoS Pathog.">
        <title>Deciphering the cryptic genome: genome-wide analyses of the rice pathogen Fusarium fujikuroi reveal complex regulation of secondary metabolism and novel metabolites.</title>
        <authorList>
            <person name="Wiemann P."/>
            <person name="Sieber C.M."/>
            <person name="von Bargen K.W."/>
            <person name="Studt L."/>
            <person name="Niehaus E.M."/>
            <person name="Espino J.J."/>
            <person name="Huss K."/>
            <person name="Michielse C.B."/>
            <person name="Albermann S."/>
            <person name="Wagner D."/>
            <person name="Bergner S.V."/>
            <person name="Connolly L.R."/>
            <person name="Fischer A."/>
            <person name="Reuter G."/>
            <person name="Kleigrewe K."/>
            <person name="Bald T."/>
            <person name="Wingfield B.D."/>
            <person name="Ophir R."/>
            <person name="Freeman S."/>
            <person name="Hippler M."/>
            <person name="Smith K.M."/>
            <person name="Brown D.W."/>
            <person name="Proctor R.H."/>
            <person name="Munsterkotter M."/>
            <person name="Freitag M."/>
            <person name="Humpf H.U."/>
            <person name="Guldener U."/>
            <person name="Tudzynski B."/>
        </authorList>
    </citation>
    <scope>NUCLEOTIDE SEQUENCE [LARGE SCALE GENOMIC DNA]</scope>
    <source>
        <strain evidence="2">CBS 195.34 / IMI 58289 / NRRL A-6831</strain>
    </source>
</reference>
<gene>
    <name evidence="1" type="ORF">FFUJ_04302</name>
</gene>
<dbReference type="Proteomes" id="UP000016800">
    <property type="component" value="Chromosome II"/>
</dbReference>
<dbReference type="RefSeq" id="XP_023426554.1">
    <property type="nucleotide sequence ID" value="XM_023572429.1"/>
</dbReference>
<keyword evidence="2" id="KW-1185">Reference proteome</keyword>
<organism evidence="1 2">
    <name type="scientific">Gibberella fujikuroi (strain CBS 195.34 / IMI 58289 / NRRL A-6831)</name>
    <name type="common">Bakanae and foot rot disease fungus</name>
    <name type="synonym">Fusarium fujikuroi</name>
    <dbReference type="NCBI Taxonomy" id="1279085"/>
    <lineage>
        <taxon>Eukaryota</taxon>
        <taxon>Fungi</taxon>
        <taxon>Dikarya</taxon>
        <taxon>Ascomycota</taxon>
        <taxon>Pezizomycotina</taxon>
        <taxon>Sordariomycetes</taxon>
        <taxon>Hypocreomycetidae</taxon>
        <taxon>Hypocreales</taxon>
        <taxon>Nectriaceae</taxon>
        <taxon>Fusarium</taxon>
        <taxon>Fusarium fujikuroi species complex</taxon>
    </lineage>
</organism>
<dbReference type="AlphaFoldDB" id="S0DVF2"/>
<sequence length="233" mass="25843">MRGLLLNLRDALETSLLDFIPSTTGKLTVKFPRDDINITYRGTSEEEKARYPADKKHMTWFDVILGKDASVSVEGFGIPYSNPGHPAGKKHMAWVDVILGKDVAISIEGFGIPYSNPVNTAEASQTINAIANANEDEPKSSMHPELHSPITENLEEDGVKYSFHWNDLLVVIKRVYNTKDIGEFVRRAPDPPQLPAGDIAPEIYGSRIVIDSTLSKRLAGEASLLPIRYRRSV</sequence>
<accession>S0DVF2</accession>
<dbReference type="GeneID" id="35397783"/>
<proteinExistence type="predicted"/>
<dbReference type="HOGENOM" id="CLU_1189997_0_0_1"/>
<dbReference type="VEuPathDB" id="FungiDB:FFUJ_04302"/>
<evidence type="ECO:0000313" key="1">
    <source>
        <dbReference type="EMBL" id="CCT64473.1"/>
    </source>
</evidence>